<evidence type="ECO:0000256" key="1">
    <source>
        <dbReference type="SAM" id="Phobius"/>
    </source>
</evidence>
<dbReference type="PANTHER" id="PTHR12042">
    <property type="entry name" value="LACTOSYLCERAMIDE 4-ALPHA-GALACTOSYLTRANSFERASE ALPHA- 1,4-GALACTOSYLTRANSFERASE"/>
    <property type="match status" value="1"/>
</dbReference>
<dbReference type="PROSITE" id="PS51257">
    <property type="entry name" value="PROKAR_LIPOPROTEIN"/>
    <property type="match status" value="1"/>
</dbReference>
<dbReference type="InterPro" id="IPR007577">
    <property type="entry name" value="GlycoTrfase_DXD_sugar-bd_CS"/>
</dbReference>
<dbReference type="InterPro" id="IPR051981">
    <property type="entry name" value="Glycosyltransf_32"/>
</dbReference>
<reference evidence="3" key="1">
    <citation type="submission" date="2025-08" db="UniProtKB">
        <authorList>
            <consortium name="RefSeq"/>
        </authorList>
    </citation>
    <scope>IDENTIFICATION</scope>
</reference>
<dbReference type="Pfam" id="PF04488">
    <property type="entry name" value="Gly_transf_sug"/>
    <property type="match status" value="1"/>
</dbReference>
<dbReference type="GO" id="GO:0016020">
    <property type="term" value="C:membrane"/>
    <property type="evidence" value="ECO:0007669"/>
    <property type="project" value="GOC"/>
</dbReference>
<evidence type="ECO:0000313" key="2">
    <source>
        <dbReference type="Proteomes" id="UP000322000"/>
    </source>
</evidence>
<dbReference type="RefSeq" id="XP_026737265.1">
    <property type="nucleotide sequence ID" value="XM_026881464.1"/>
</dbReference>
<dbReference type="GO" id="GO:0006688">
    <property type="term" value="P:glycosphingolipid biosynthetic process"/>
    <property type="evidence" value="ECO:0007669"/>
    <property type="project" value="TreeGrafter"/>
</dbReference>
<sequence>MQSLKHRLCVNSMYLIVVLGCVMAGFFLVFIFITEEELVKESVKSQVLKVPSVKPETIYNLSCFYDMPKSDDTFAPIDDRSIFFFEASCIGNLTMLKACAVESAARCHPKRHIYVLFSSGVLNITTKSFIGELLQYKNVKVARLPVREYLNDALLESVLMNDSRKNIRPEDFSNILRMVILNKWGGIFIEDDMIVFRSFESLPQNWVAKQDVGVSPKILAFGTDEIGRNITSEIIKDISKSYASVTEQYTLSDTITKVLKKMCPQEFSNKSIITCKGKKYVE</sequence>
<proteinExistence type="predicted"/>
<keyword evidence="2" id="KW-1185">Reference proteome</keyword>
<protein>
    <submittedName>
        <fullName evidence="3">Lactosylceramide 4-alpha-galactosyltransferase-like</fullName>
    </submittedName>
</protein>
<dbReference type="OrthoDB" id="409543at2759"/>
<organism evidence="2 3">
    <name type="scientific">Trichoplusia ni</name>
    <name type="common">Cabbage looper</name>
    <dbReference type="NCBI Taxonomy" id="7111"/>
    <lineage>
        <taxon>Eukaryota</taxon>
        <taxon>Metazoa</taxon>
        <taxon>Ecdysozoa</taxon>
        <taxon>Arthropoda</taxon>
        <taxon>Hexapoda</taxon>
        <taxon>Insecta</taxon>
        <taxon>Pterygota</taxon>
        <taxon>Neoptera</taxon>
        <taxon>Endopterygota</taxon>
        <taxon>Lepidoptera</taxon>
        <taxon>Glossata</taxon>
        <taxon>Ditrysia</taxon>
        <taxon>Noctuoidea</taxon>
        <taxon>Noctuidae</taxon>
        <taxon>Plusiinae</taxon>
        <taxon>Trichoplusia</taxon>
    </lineage>
</organism>
<dbReference type="InParanoid" id="A0A7E5W9E1"/>
<accession>A0A7E5W9E1</accession>
<keyword evidence="1" id="KW-1133">Transmembrane helix</keyword>
<gene>
    <name evidence="3" type="primary">LOC113500611</name>
</gene>
<dbReference type="GeneID" id="113500611"/>
<dbReference type="Gene3D" id="3.90.550.20">
    <property type="match status" value="1"/>
</dbReference>
<dbReference type="AlphaFoldDB" id="A0A7E5W9E1"/>
<dbReference type="InterPro" id="IPR029044">
    <property type="entry name" value="Nucleotide-diphossugar_trans"/>
</dbReference>
<dbReference type="GO" id="GO:0016758">
    <property type="term" value="F:hexosyltransferase activity"/>
    <property type="evidence" value="ECO:0007669"/>
    <property type="project" value="TreeGrafter"/>
</dbReference>
<name>A0A7E5W9E1_TRINI</name>
<keyword evidence="1" id="KW-0472">Membrane</keyword>
<dbReference type="KEGG" id="tnl:113500611"/>
<dbReference type="PANTHER" id="PTHR12042:SF21">
    <property type="entry name" value="ALPHA1,4-GALACTOSYLTRANSFERASE 1-RELATED"/>
    <property type="match status" value="1"/>
</dbReference>
<evidence type="ECO:0000313" key="3">
    <source>
        <dbReference type="RefSeq" id="XP_026737265.1"/>
    </source>
</evidence>
<dbReference type="Proteomes" id="UP000322000">
    <property type="component" value="Chromosome 14"/>
</dbReference>
<feature type="transmembrane region" description="Helical" evidence="1">
    <location>
        <begin position="12"/>
        <end position="33"/>
    </location>
</feature>
<keyword evidence="1" id="KW-0812">Transmembrane</keyword>
<dbReference type="SUPFAM" id="SSF53448">
    <property type="entry name" value="Nucleotide-diphospho-sugar transferases"/>
    <property type="match status" value="1"/>
</dbReference>